<dbReference type="InParanoid" id="A0A286UJW5"/>
<sequence>MVKLTSTFSTIAALAVAGTVVAHPSSHSPAEVAKRAEFQSIARRSLANCQNKLRARGGVAERSMARRAAFAERARKERGLSNTTPFLRPRKRDLDTILATSHASNETGLTTGSDPFDGNSSCVLAPEVTQGPYLVDGELIRSDITDDQEGVPLYADIELIDVNTCEPVTNVYMDFWHANATGVYSGIVASGNGVGTDDQTNINNTFLRGIQSTGDQGYAQFISIFPGHYTSRATHIHIMAHQTDGSLNDNNTYTGGTVSHVGQVFFDQDLISQVEEFSPYSTNTQDLTTNADDSILAEEADDIDPVMEYVLLGDSVSDGILAWSSIGIDTSATYDISPAAYWTENGGVVNADSVGGGGAPSGAAPSGTGAPPSDASSSAA</sequence>
<dbReference type="InterPro" id="IPR015889">
    <property type="entry name" value="Intradiol_dOase_core"/>
</dbReference>
<evidence type="ECO:0000256" key="1">
    <source>
        <dbReference type="SAM" id="MobiDB-lite"/>
    </source>
</evidence>
<keyword evidence="3" id="KW-0223">Dioxygenase</keyword>
<dbReference type="GO" id="GO:0008199">
    <property type="term" value="F:ferric iron binding"/>
    <property type="evidence" value="ECO:0007669"/>
    <property type="project" value="InterPro"/>
</dbReference>
<feature type="signal peptide" evidence="2">
    <location>
        <begin position="1"/>
        <end position="22"/>
    </location>
</feature>
<dbReference type="PANTHER" id="PTHR34315">
    <property type="match status" value="1"/>
</dbReference>
<proteinExistence type="predicted"/>
<dbReference type="OrthoDB" id="121380at2759"/>
<feature type="chain" id="PRO_5013796710" evidence="2">
    <location>
        <begin position="23"/>
        <end position="380"/>
    </location>
</feature>
<comment type="caution">
    <text evidence="3">The sequence shown here is derived from an EMBL/GenBank/DDBJ whole genome shotgun (WGS) entry which is preliminary data.</text>
</comment>
<organism evidence="3 4">
    <name type="scientific">Pyrrhoderma noxium</name>
    <dbReference type="NCBI Taxonomy" id="2282107"/>
    <lineage>
        <taxon>Eukaryota</taxon>
        <taxon>Fungi</taxon>
        <taxon>Dikarya</taxon>
        <taxon>Basidiomycota</taxon>
        <taxon>Agaricomycotina</taxon>
        <taxon>Agaricomycetes</taxon>
        <taxon>Hymenochaetales</taxon>
        <taxon>Hymenochaetaceae</taxon>
        <taxon>Pyrrhoderma</taxon>
    </lineage>
</organism>
<dbReference type="AlphaFoldDB" id="A0A286UJW5"/>
<reference evidence="3 4" key="1">
    <citation type="journal article" date="2017" name="Mol. Ecol.">
        <title>Comparative and population genomic landscape of Phellinus noxius: A hypervariable fungus causing root rot in trees.</title>
        <authorList>
            <person name="Chung C.L."/>
            <person name="Lee T.J."/>
            <person name="Akiba M."/>
            <person name="Lee H.H."/>
            <person name="Kuo T.H."/>
            <person name="Liu D."/>
            <person name="Ke H.M."/>
            <person name="Yokoi T."/>
            <person name="Roa M.B."/>
            <person name="Lu M.J."/>
            <person name="Chang Y.Y."/>
            <person name="Ann P.J."/>
            <person name="Tsai J.N."/>
            <person name="Chen C.Y."/>
            <person name="Tzean S.S."/>
            <person name="Ota Y."/>
            <person name="Hattori T."/>
            <person name="Sahashi N."/>
            <person name="Liou R.F."/>
            <person name="Kikuchi T."/>
            <person name="Tsai I.J."/>
        </authorList>
    </citation>
    <scope>NUCLEOTIDE SEQUENCE [LARGE SCALE GENOMIC DNA]</scope>
    <source>
        <strain evidence="3 4">FFPRI411160</strain>
    </source>
</reference>
<evidence type="ECO:0000313" key="4">
    <source>
        <dbReference type="Proteomes" id="UP000217199"/>
    </source>
</evidence>
<keyword evidence="3" id="KW-0560">Oxidoreductase</keyword>
<dbReference type="STRING" id="2282107.A0A286UJW5"/>
<dbReference type="Proteomes" id="UP000217199">
    <property type="component" value="Unassembled WGS sequence"/>
</dbReference>
<dbReference type="EMBL" id="NBII01000004">
    <property type="protein sequence ID" value="PAV19764.1"/>
    <property type="molecule type" value="Genomic_DNA"/>
</dbReference>
<evidence type="ECO:0000256" key="2">
    <source>
        <dbReference type="SAM" id="SignalP"/>
    </source>
</evidence>
<gene>
    <name evidence="3" type="ORF">PNOK_0469800</name>
</gene>
<feature type="region of interest" description="Disordered" evidence="1">
    <location>
        <begin position="352"/>
        <end position="380"/>
    </location>
</feature>
<accession>A0A286UJW5</accession>
<dbReference type="GO" id="GO:0016702">
    <property type="term" value="F:oxidoreductase activity, acting on single donors with incorporation of molecular oxygen, incorporation of two atoms of oxygen"/>
    <property type="evidence" value="ECO:0007669"/>
    <property type="project" value="InterPro"/>
</dbReference>
<keyword evidence="2" id="KW-0732">Signal</keyword>
<protein>
    <submittedName>
        <fullName evidence="3">Aromatic compound dioxygenase</fullName>
    </submittedName>
</protein>
<dbReference type="SUPFAM" id="SSF49482">
    <property type="entry name" value="Aromatic compound dioxygenase"/>
    <property type="match status" value="1"/>
</dbReference>
<dbReference type="PANTHER" id="PTHR34315:SF1">
    <property type="entry name" value="INTRADIOL RING-CLEAVAGE DIOXYGENASES DOMAIN-CONTAINING PROTEIN-RELATED"/>
    <property type="match status" value="1"/>
</dbReference>
<evidence type="ECO:0000313" key="3">
    <source>
        <dbReference type="EMBL" id="PAV19764.1"/>
    </source>
</evidence>
<name>A0A286UJW5_9AGAM</name>
<feature type="compositionally biased region" description="Low complexity" evidence="1">
    <location>
        <begin position="361"/>
        <end position="380"/>
    </location>
</feature>
<dbReference type="CDD" id="cd03457">
    <property type="entry name" value="intradiol_dioxygenase_like"/>
    <property type="match status" value="1"/>
</dbReference>
<dbReference type="Gene3D" id="2.60.130.10">
    <property type="entry name" value="Aromatic compound dioxygenase"/>
    <property type="match status" value="1"/>
</dbReference>
<keyword evidence="4" id="KW-1185">Reference proteome</keyword>